<proteinExistence type="predicted"/>
<gene>
    <name evidence="1" type="ORF">KQI86_14095</name>
</gene>
<reference evidence="1 2" key="1">
    <citation type="submission" date="2021-06" db="EMBL/GenBank/DDBJ databases">
        <authorList>
            <person name="Sun Q."/>
            <person name="Li D."/>
        </authorList>
    </citation>
    <scope>NUCLEOTIDE SEQUENCE [LARGE SCALE GENOMIC DNA]</scope>
    <source>
        <strain evidence="1 2">MSJ-11</strain>
    </source>
</reference>
<keyword evidence="2" id="KW-1185">Reference proteome</keyword>
<dbReference type="Proteomes" id="UP000726170">
    <property type="component" value="Unassembled WGS sequence"/>
</dbReference>
<evidence type="ECO:0000313" key="2">
    <source>
        <dbReference type="Proteomes" id="UP000726170"/>
    </source>
</evidence>
<dbReference type="EMBL" id="JAHLQF010000003">
    <property type="protein sequence ID" value="MBU5485451.1"/>
    <property type="molecule type" value="Genomic_DNA"/>
</dbReference>
<evidence type="ECO:0000313" key="1">
    <source>
        <dbReference type="EMBL" id="MBU5485451.1"/>
    </source>
</evidence>
<protein>
    <submittedName>
        <fullName evidence="1">Uncharacterized protein</fullName>
    </submittedName>
</protein>
<organism evidence="1 2">
    <name type="scientific">Clostridium mobile</name>
    <dbReference type="NCBI Taxonomy" id="2841512"/>
    <lineage>
        <taxon>Bacteria</taxon>
        <taxon>Bacillati</taxon>
        <taxon>Bacillota</taxon>
        <taxon>Clostridia</taxon>
        <taxon>Eubacteriales</taxon>
        <taxon>Clostridiaceae</taxon>
        <taxon>Clostridium</taxon>
    </lineage>
</organism>
<sequence>MKKVFVIDNNFEFINYIKREFSILNLDLEIDCKELNKKEAYDYIVINNMNELDICMDNCIGDYYLLNMDMKFDNILFEGNLITYGLGNKNTITISSIADDKSGFVYCIQRYITEYVIPQEIPINRKFKDNYELYAFMISITIALIEGISENAIKTNLE</sequence>
<dbReference type="RefSeq" id="WP_216439995.1">
    <property type="nucleotide sequence ID" value="NZ_JAHLQF010000003.1"/>
</dbReference>
<accession>A0ABS6EJR4</accession>
<name>A0ABS6EJR4_9CLOT</name>
<comment type="caution">
    <text evidence="1">The sequence shown here is derived from an EMBL/GenBank/DDBJ whole genome shotgun (WGS) entry which is preliminary data.</text>
</comment>